<dbReference type="PIRSF" id="PIRSF000105">
    <property type="entry name" value="HCDH"/>
    <property type="match status" value="1"/>
</dbReference>
<evidence type="ECO:0000259" key="6">
    <source>
        <dbReference type="Pfam" id="PF02737"/>
    </source>
</evidence>
<evidence type="ECO:0000256" key="4">
    <source>
        <dbReference type="PIRSR" id="PIRSR000105-1"/>
    </source>
</evidence>
<evidence type="ECO:0000256" key="3">
    <source>
        <dbReference type="ARBA" id="ARBA00023002"/>
    </source>
</evidence>
<dbReference type="Proteomes" id="UP000336646">
    <property type="component" value="Unassembled WGS sequence"/>
</dbReference>
<dbReference type="PANTHER" id="PTHR48075:SF5">
    <property type="entry name" value="3-HYDROXYBUTYRYL-COA DEHYDROGENASE"/>
    <property type="match status" value="1"/>
</dbReference>
<dbReference type="InterPro" id="IPR008927">
    <property type="entry name" value="6-PGluconate_DH-like_C_sf"/>
</dbReference>
<dbReference type="Gene3D" id="3.40.50.720">
    <property type="entry name" value="NAD(P)-binding Rossmann-like Domain"/>
    <property type="match status" value="1"/>
</dbReference>
<evidence type="ECO:0000256" key="1">
    <source>
        <dbReference type="ARBA" id="ARBA00005086"/>
    </source>
</evidence>
<evidence type="ECO:0000256" key="2">
    <source>
        <dbReference type="ARBA" id="ARBA00009463"/>
    </source>
</evidence>
<dbReference type="RefSeq" id="WP_144690688.1">
    <property type="nucleotide sequence ID" value="NZ_JALXMP010000010.1"/>
</dbReference>
<name>A0A6C1U132_9CORY</name>
<evidence type="ECO:0000313" key="7">
    <source>
        <dbReference type="EMBL" id="TVS28166.1"/>
    </source>
</evidence>
<dbReference type="OrthoDB" id="9771883at2"/>
<proteinExistence type="inferred from homology"/>
<dbReference type="InterPro" id="IPR036291">
    <property type="entry name" value="NAD(P)-bd_dom_sf"/>
</dbReference>
<gene>
    <name evidence="7" type="ORF">EKI59_07450</name>
</gene>
<dbReference type="GO" id="GO:0006631">
    <property type="term" value="P:fatty acid metabolic process"/>
    <property type="evidence" value="ECO:0007669"/>
    <property type="project" value="InterPro"/>
</dbReference>
<feature type="domain" description="3-hydroxyacyl-CoA dehydrogenase NAD binding" evidence="6">
    <location>
        <begin position="3"/>
        <end position="183"/>
    </location>
</feature>
<dbReference type="InterPro" id="IPR006176">
    <property type="entry name" value="3-OHacyl-CoA_DH_NAD-bd"/>
</dbReference>
<dbReference type="AlphaFoldDB" id="A0A6C1U132"/>
<dbReference type="SUPFAM" id="SSF48179">
    <property type="entry name" value="6-phosphogluconate dehydrogenase C-terminal domain-like"/>
    <property type="match status" value="1"/>
</dbReference>
<dbReference type="Pfam" id="PF02737">
    <property type="entry name" value="3HCDH_N"/>
    <property type="match status" value="1"/>
</dbReference>
<dbReference type="PANTHER" id="PTHR48075">
    <property type="entry name" value="3-HYDROXYACYL-COA DEHYDROGENASE FAMILY PROTEIN"/>
    <property type="match status" value="1"/>
</dbReference>
<keyword evidence="3 7" id="KW-0560">Oxidoreductase</keyword>
<evidence type="ECO:0000313" key="8">
    <source>
        <dbReference type="Proteomes" id="UP000336646"/>
    </source>
</evidence>
<sequence>MNKVTVLGSGVLGAQIALVTSVRGFEVAAWDINDEACASAAKRFDTFGAQMVRELDDVSADDLAAGRARLTQTTDIEAAAANADLIIEAVPENLEIKRDVWSKAGAAAGEHTILATNTSTLLPSEFADATGHPERFLALHFANHIWLNNTAEIMPHAGTDPKYVDILERFATDIKMLPVKLQKEQPGYVLNTLLVPFLNAAQYLLANGVASPEDVDKNWRNSTGAPMGPFEIMDMVGLRTVHAVGSLKPNPSASESAFHKILEEMIAEGRIGKESGQGFFTYDEEDNRVSR</sequence>
<comment type="pathway">
    <text evidence="1">Lipid metabolism; butanoate metabolism.</text>
</comment>
<dbReference type="InterPro" id="IPR006108">
    <property type="entry name" value="3HC_DH_C"/>
</dbReference>
<comment type="caution">
    <text evidence="7">The sequence shown here is derived from an EMBL/GenBank/DDBJ whole genome shotgun (WGS) entry which is preliminary data.</text>
</comment>
<dbReference type="GO" id="GO:0003857">
    <property type="term" value="F:(3S)-3-hydroxyacyl-CoA dehydrogenase (NAD+) activity"/>
    <property type="evidence" value="ECO:0007669"/>
    <property type="project" value="UniProtKB-EC"/>
</dbReference>
<accession>A0A6C1U132</accession>
<dbReference type="NCBIfam" id="NF006143">
    <property type="entry name" value="PRK08293.1"/>
    <property type="match status" value="1"/>
</dbReference>
<dbReference type="EMBL" id="RXIR01000014">
    <property type="protein sequence ID" value="TVS28166.1"/>
    <property type="molecule type" value="Genomic_DNA"/>
</dbReference>
<feature type="domain" description="3-hydroxyacyl-CoA dehydrogenase C-terminal" evidence="5">
    <location>
        <begin position="187"/>
        <end position="282"/>
    </location>
</feature>
<dbReference type="InterPro" id="IPR022694">
    <property type="entry name" value="3-OHacyl-CoA_DH"/>
</dbReference>
<comment type="similarity">
    <text evidence="2">Belongs to the 3-hydroxyacyl-CoA dehydrogenase family.</text>
</comment>
<feature type="site" description="Important for catalytic activity" evidence="4">
    <location>
        <position position="140"/>
    </location>
</feature>
<organism evidence="7 8">
    <name type="scientific">Corynebacterium sanguinis</name>
    <dbReference type="NCBI Taxonomy" id="2594913"/>
    <lineage>
        <taxon>Bacteria</taxon>
        <taxon>Bacillati</taxon>
        <taxon>Actinomycetota</taxon>
        <taxon>Actinomycetes</taxon>
        <taxon>Mycobacteriales</taxon>
        <taxon>Corynebacteriaceae</taxon>
        <taxon>Corynebacterium</taxon>
    </lineage>
</organism>
<dbReference type="Pfam" id="PF00725">
    <property type="entry name" value="3HCDH"/>
    <property type="match status" value="1"/>
</dbReference>
<dbReference type="EC" id="1.1.1.35" evidence="7"/>
<dbReference type="InterPro" id="IPR013328">
    <property type="entry name" value="6PGD_dom2"/>
</dbReference>
<protein>
    <submittedName>
        <fullName evidence="7">3-hydroxyacyl-CoA dehydrogenase</fullName>
        <ecNumber evidence="7">1.1.1.35</ecNumber>
    </submittedName>
</protein>
<reference evidence="7 8" key="1">
    <citation type="submission" date="2018-12" db="EMBL/GenBank/DDBJ databases">
        <title>Corynebacterium sanguinis sp. nov., a clinically-associated and environmental corynebacterium.</title>
        <authorList>
            <person name="Gonzales-Siles L."/>
            <person name="Jaen-Luchoro D."/>
            <person name="Cardew S."/>
            <person name="Inganas E."/>
            <person name="Ohlen M."/>
            <person name="Jensie-Markopolous S."/>
            <person name="Pinyeiro-Iglesias B."/>
            <person name="Molin K."/>
            <person name="Skovbjerg S."/>
            <person name="Svensson-Stadler L."/>
            <person name="Funke G."/>
            <person name="Moore E.R.B."/>
        </authorList>
    </citation>
    <scope>NUCLEOTIDE SEQUENCE [LARGE SCALE GENOMIC DNA]</scope>
    <source>
        <strain evidence="7 8">58734</strain>
    </source>
</reference>
<dbReference type="Gene3D" id="1.10.1040.10">
    <property type="entry name" value="N-(1-d-carboxylethyl)-l-norvaline Dehydrogenase, domain 2"/>
    <property type="match status" value="1"/>
</dbReference>
<evidence type="ECO:0000259" key="5">
    <source>
        <dbReference type="Pfam" id="PF00725"/>
    </source>
</evidence>
<dbReference type="SUPFAM" id="SSF51735">
    <property type="entry name" value="NAD(P)-binding Rossmann-fold domains"/>
    <property type="match status" value="1"/>
</dbReference>
<dbReference type="GO" id="GO:0070403">
    <property type="term" value="F:NAD+ binding"/>
    <property type="evidence" value="ECO:0007669"/>
    <property type="project" value="InterPro"/>
</dbReference>